<organism evidence="1 2">
    <name type="scientific">Panicum miliaceum</name>
    <name type="common">Proso millet</name>
    <name type="synonym">Broomcorn millet</name>
    <dbReference type="NCBI Taxonomy" id="4540"/>
    <lineage>
        <taxon>Eukaryota</taxon>
        <taxon>Viridiplantae</taxon>
        <taxon>Streptophyta</taxon>
        <taxon>Embryophyta</taxon>
        <taxon>Tracheophyta</taxon>
        <taxon>Spermatophyta</taxon>
        <taxon>Magnoliopsida</taxon>
        <taxon>Liliopsida</taxon>
        <taxon>Poales</taxon>
        <taxon>Poaceae</taxon>
        <taxon>PACMAD clade</taxon>
        <taxon>Panicoideae</taxon>
        <taxon>Panicodae</taxon>
        <taxon>Paniceae</taxon>
        <taxon>Panicinae</taxon>
        <taxon>Panicum</taxon>
        <taxon>Panicum sect. Panicum</taxon>
    </lineage>
</organism>
<accession>A0A3L6TK83</accession>
<sequence length="138" mass="14154">MSHSTRTSGGTLLVAGEGKIAIADSITTCAHDRGTMAGSGATAACDAPTNIALGAAGDGATMWILLIAYLQAVRQNALVAAWQRLKLRKAGGVRPWWCKFIAEQRPKVVGGMLTGTAKVAQVHSIGALQRATATGLAV</sequence>
<name>A0A3L6TK83_PANMI</name>
<gene>
    <name evidence="1" type="ORF">C2845_PM01G43350</name>
</gene>
<evidence type="ECO:0000313" key="2">
    <source>
        <dbReference type="Proteomes" id="UP000275267"/>
    </source>
</evidence>
<proteinExistence type="predicted"/>
<dbReference type="EMBL" id="PQIB02000001">
    <property type="protein sequence ID" value="RLN40016.1"/>
    <property type="molecule type" value="Genomic_DNA"/>
</dbReference>
<protein>
    <submittedName>
        <fullName evidence="1">Uncharacterized protein</fullName>
    </submittedName>
</protein>
<keyword evidence="2" id="KW-1185">Reference proteome</keyword>
<evidence type="ECO:0000313" key="1">
    <source>
        <dbReference type="EMBL" id="RLN40016.1"/>
    </source>
</evidence>
<reference evidence="2" key="1">
    <citation type="journal article" date="2019" name="Nat. Commun.">
        <title>The genome of broomcorn millet.</title>
        <authorList>
            <person name="Zou C."/>
            <person name="Miki D."/>
            <person name="Li D."/>
            <person name="Tang Q."/>
            <person name="Xiao L."/>
            <person name="Rajput S."/>
            <person name="Deng P."/>
            <person name="Jia W."/>
            <person name="Huang R."/>
            <person name="Zhang M."/>
            <person name="Sun Y."/>
            <person name="Hu J."/>
            <person name="Fu X."/>
            <person name="Schnable P.S."/>
            <person name="Li F."/>
            <person name="Zhang H."/>
            <person name="Feng B."/>
            <person name="Zhu X."/>
            <person name="Liu R."/>
            <person name="Schnable J.C."/>
            <person name="Zhu J.-K."/>
            <person name="Zhang H."/>
        </authorList>
    </citation>
    <scope>NUCLEOTIDE SEQUENCE [LARGE SCALE GENOMIC DNA]</scope>
</reference>
<comment type="caution">
    <text evidence="1">The sequence shown here is derived from an EMBL/GenBank/DDBJ whole genome shotgun (WGS) entry which is preliminary data.</text>
</comment>
<dbReference type="Proteomes" id="UP000275267">
    <property type="component" value="Unassembled WGS sequence"/>
</dbReference>
<dbReference type="AlphaFoldDB" id="A0A3L6TK83"/>